<keyword evidence="1" id="KW-1133">Transmembrane helix</keyword>
<proteinExistence type="predicted"/>
<keyword evidence="1" id="KW-0472">Membrane</keyword>
<protein>
    <submittedName>
        <fullName evidence="2">Uncharacterized protein</fullName>
    </submittedName>
</protein>
<evidence type="ECO:0000256" key="1">
    <source>
        <dbReference type="SAM" id="Phobius"/>
    </source>
</evidence>
<dbReference type="GeneID" id="12979873"/>
<accession>I1TRS6</accession>
<evidence type="ECO:0000313" key="3">
    <source>
        <dbReference type="Proteomes" id="UP000002874"/>
    </source>
</evidence>
<organism evidence="2 3">
    <name type="scientific">Cronobacter phage CR3</name>
    <dbReference type="NCBI Taxonomy" id="1162295"/>
    <lineage>
        <taxon>Viruses</taxon>
        <taxon>Duplodnaviria</taxon>
        <taxon>Heunggongvirae</taxon>
        <taxon>Uroviricota</taxon>
        <taxon>Caudoviricetes</taxon>
        <taxon>Vequintavirinae</taxon>
        <taxon>Certrevirus</taxon>
        <taxon>Certrevirus CR3</taxon>
    </lineage>
</organism>
<dbReference type="Proteomes" id="UP000002874">
    <property type="component" value="Segment"/>
</dbReference>
<name>I1TRS6_9CAUD</name>
<feature type="transmembrane region" description="Helical" evidence="1">
    <location>
        <begin position="43"/>
        <end position="63"/>
    </location>
</feature>
<dbReference type="EMBL" id="JQ691612">
    <property type="protein sequence ID" value="AFH21399.1"/>
    <property type="molecule type" value="Genomic_DNA"/>
</dbReference>
<dbReference type="RefSeq" id="YP_006383249.1">
    <property type="nucleotide sequence ID" value="NC_017974.1"/>
</dbReference>
<keyword evidence="1" id="KW-0812">Transmembrane</keyword>
<dbReference type="KEGG" id="vg:12979873"/>
<gene>
    <name evidence="2" type="ORF">CR3_234</name>
</gene>
<reference evidence="2 3" key="1">
    <citation type="journal article" date="2012" name="J. Virol.">
        <title>Complete Genome Sequence of Cronobacter sakazakii Bacteriophage CR3.</title>
        <authorList>
            <person name="Shin H."/>
            <person name="Lee J.H."/>
            <person name="Kim Y."/>
            <person name="Ryu S."/>
        </authorList>
    </citation>
    <scope>NUCLEOTIDE SEQUENCE [LARGE SCALE GENOMIC DNA]</scope>
</reference>
<sequence>MNSLVKFLIGYVVIGVLILFATPAIVGLTTFNLNGIYGRELETVVNVTLMVELVFTVAMAFLISTEWGSRR</sequence>
<feature type="transmembrane region" description="Helical" evidence="1">
    <location>
        <begin position="7"/>
        <end position="31"/>
    </location>
</feature>
<keyword evidence="3" id="KW-1185">Reference proteome</keyword>
<evidence type="ECO:0000313" key="2">
    <source>
        <dbReference type="EMBL" id="AFH21399.1"/>
    </source>
</evidence>